<dbReference type="Proteomes" id="UP000536509">
    <property type="component" value="Unassembled WGS sequence"/>
</dbReference>
<keyword evidence="2" id="KW-1185">Reference proteome</keyword>
<gene>
    <name evidence="1" type="ORF">HKT18_12670</name>
</gene>
<name>A0A7Y3RBN7_9FLAO</name>
<dbReference type="PANTHER" id="PTHR42999:SF1">
    <property type="entry name" value="PENTAPEPTIDE REPEAT-CONTAINING PROTEIN"/>
    <property type="match status" value="1"/>
</dbReference>
<dbReference type="RefSeq" id="WP_171223233.1">
    <property type="nucleotide sequence ID" value="NZ_CP121446.1"/>
</dbReference>
<dbReference type="Pfam" id="PF00805">
    <property type="entry name" value="Pentapeptide"/>
    <property type="match status" value="1"/>
</dbReference>
<accession>A0A7Y3RBN7</accession>
<dbReference type="SUPFAM" id="SSF141571">
    <property type="entry name" value="Pentapeptide repeat-like"/>
    <property type="match status" value="1"/>
</dbReference>
<organism evidence="1 2">
    <name type="scientific">Flavobacterium rivulicola</name>
    <dbReference type="NCBI Taxonomy" id="2732161"/>
    <lineage>
        <taxon>Bacteria</taxon>
        <taxon>Pseudomonadati</taxon>
        <taxon>Bacteroidota</taxon>
        <taxon>Flavobacteriia</taxon>
        <taxon>Flavobacteriales</taxon>
        <taxon>Flavobacteriaceae</taxon>
        <taxon>Flavobacterium</taxon>
    </lineage>
</organism>
<comment type="caution">
    <text evidence="1">The sequence shown here is derived from an EMBL/GenBank/DDBJ whole genome shotgun (WGS) entry which is preliminary data.</text>
</comment>
<reference evidence="1 2" key="1">
    <citation type="submission" date="2020-05" db="EMBL/GenBank/DDBJ databases">
        <title>Draft genome of Flavobacterium sp. IMCC34852.</title>
        <authorList>
            <person name="Song J."/>
            <person name="Cho J.-C."/>
        </authorList>
    </citation>
    <scope>NUCLEOTIDE SEQUENCE [LARGE SCALE GENOMIC DNA]</scope>
    <source>
        <strain evidence="1 2">IMCC34852</strain>
    </source>
</reference>
<dbReference type="Pfam" id="PF13599">
    <property type="entry name" value="Pentapeptide_4"/>
    <property type="match status" value="1"/>
</dbReference>
<dbReference type="InterPro" id="IPR052949">
    <property type="entry name" value="PA_immunity-related"/>
</dbReference>
<evidence type="ECO:0000313" key="2">
    <source>
        <dbReference type="Proteomes" id="UP000536509"/>
    </source>
</evidence>
<evidence type="ECO:0000313" key="1">
    <source>
        <dbReference type="EMBL" id="NNT73071.1"/>
    </source>
</evidence>
<dbReference type="PANTHER" id="PTHR42999">
    <property type="entry name" value="ANTIBIOTIC RESISTANCE PROTEIN MCBG"/>
    <property type="match status" value="1"/>
</dbReference>
<dbReference type="Gene3D" id="2.160.20.80">
    <property type="entry name" value="E3 ubiquitin-protein ligase SopA"/>
    <property type="match status" value="1"/>
</dbReference>
<dbReference type="EMBL" id="JABEVX010000010">
    <property type="protein sequence ID" value="NNT73071.1"/>
    <property type="molecule type" value="Genomic_DNA"/>
</dbReference>
<sequence>MASDYILDQEFQFDIFDDDNTKYKEFENCTFRHCDFTNCTFKTVSFVDCNFLDCNFKDAKINYVSLRGVWFTKCNFTNVNFAMTDQVIFEFHFKDCLLDYAKFYALKMRKMQFINCSMISVDFMASDLTEVLFDNCNLRRAVFIDTIANKADFSTSYDYAFDPEKNKIKKAVFSVDGLKGLLEKYDIVVK</sequence>
<dbReference type="InterPro" id="IPR001646">
    <property type="entry name" value="5peptide_repeat"/>
</dbReference>
<protein>
    <submittedName>
        <fullName evidence="1">Pentapeptide repeat-containing protein</fullName>
    </submittedName>
</protein>
<dbReference type="AlphaFoldDB" id="A0A7Y3RBN7"/>
<proteinExistence type="predicted"/>